<dbReference type="InterPro" id="IPR013785">
    <property type="entry name" value="Aldolase_TIM"/>
</dbReference>
<dbReference type="SUPFAM" id="SSF51395">
    <property type="entry name" value="FMN-linked oxidoreductases"/>
    <property type="match status" value="1"/>
</dbReference>
<dbReference type="GO" id="GO:0015930">
    <property type="term" value="F:glutamate synthase activity"/>
    <property type="evidence" value="ECO:0007669"/>
    <property type="project" value="InterPro"/>
</dbReference>
<organism evidence="4 5">
    <name type="scientific">Catenibacillus scindens</name>
    <dbReference type="NCBI Taxonomy" id="673271"/>
    <lineage>
        <taxon>Bacteria</taxon>
        <taxon>Bacillati</taxon>
        <taxon>Bacillota</taxon>
        <taxon>Clostridia</taxon>
        <taxon>Lachnospirales</taxon>
        <taxon>Lachnospiraceae</taxon>
        <taxon>Catenibacillus</taxon>
    </lineage>
</organism>
<comment type="caution">
    <text evidence="4">The sequence shown here is derived from an EMBL/GenBank/DDBJ whole genome shotgun (WGS) entry which is preliminary data.</text>
</comment>
<evidence type="ECO:0000259" key="3">
    <source>
        <dbReference type="PROSITE" id="PS50903"/>
    </source>
</evidence>
<dbReference type="PIRSF" id="PIRSF006429">
    <property type="entry name" value="GOGAT_lg_2"/>
    <property type="match status" value="1"/>
</dbReference>
<sequence>MAVYKCNVCGYVYDEAKEGKPFEQLKECPVCHQPASAFYLYEKVDTSGMSPHREETLEYPSEYVRHDSSCRYMEEIHEMAVKGQSIHAAMGTKLPMPGWDDILILGAQLDPMPLDEHAPVRTTTVIGKNAKKPLVLENPVYISHMSFGALSKEAKVSLARGSAMAGSAMCSGEGGILPEEMAAADKYIFEYVGNLYSVNPDNLRNADAIEIKIGQGTKPGMGGHLPAEKVTPEISKIRNKPMGRDIVAPSRFPGIETKEDLKALVYQLRMASDGRPIGIKIAAGHIEKDLAFCVFAEPDFITIDGRGGATGSSPLFLRDSSSLPTVYALYRARKYLDSVGSGISLVITGGLRVSSDFAKAIAMGADAVAVASAPLMAMACQQYRICGTGMCPVGVATQDPDLRLRLKEDIAAQRVANYLKVSLDELRMFARITGHSDLHDLSVDDLCTTSRDISEFTNICHA</sequence>
<dbReference type="Gene3D" id="2.20.28.10">
    <property type="match status" value="1"/>
</dbReference>
<feature type="domain" description="Rubredoxin-like" evidence="3">
    <location>
        <begin position="1"/>
        <end position="41"/>
    </location>
</feature>
<dbReference type="CDD" id="cd02808">
    <property type="entry name" value="GltS_FMN"/>
    <property type="match status" value="1"/>
</dbReference>
<dbReference type="InterPro" id="IPR002932">
    <property type="entry name" value="Glu_synthdom"/>
</dbReference>
<dbReference type="InterPro" id="IPR024188">
    <property type="entry name" value="GltB"/>
</dbReference>
<evidence type="ECO:0000256" key="2">
    <source>
        <dbReference type="PIRNR" id="PIRNR006429"/>
    </source>
</evidence>
<dbReference type="Pfam" id="PF01645">
    <property type="entry name" value="Glu_synthase"/>
    <property type="match status" value="1"/>
</dbReference>
<protein>
    <submittedName>
        <fullName evidence="4">Glutamate synthase domain-containing protein 2</fullName>
    </submittedName>
</protein>
<dbReference type="PANTHER" id="PTHR43819">
    <property type="entry name" value="ARCHAEAL-TYPE GLUTAMATE SYNTHASE [NADPH]"/>
    <property type="match status" value="1"/>
</dbReference>
<dbReference type="GO" id="GO:0006537">
    <property type="term" value="P:glutamate biosynthetic process"/>
    <property type="evidence" value="ECO:0007669"/>
    <property type="project" value="InterPro"/>
</dbReference>
<keyword evidence="5" id="KW-1185">Reference proteome</keyword>
<dbReference type="PANTHER" id="PTHR43819:SF1">
    <property type="entry name" value="ARCHAEAL-TYPE GLUTAMATE SYNTHASE [NADPH]"/>
    <property type="match status" value="1"/>
</dbReference>
<dbReference type="PROSITE" id="PS50903">
    <property type="entry name" value="RUBREDOXIN_LIKE"/>
    <property type="match status" value="1"/>
</dbReference>
<dbReference type="GO" id="GO:0005506">
    <property type="term" value="F:iron ion binding"/>
    <property type="evidence" value="ECO:0007669"/>
    <property type="project" value="InterPro"/>
</dbReference>
<gene>
    <name evidence="4" type="ORF">HNP82_001916</name>
</gene>
<accession>A0A7W8M522</accession>
<evidence type="ECO:0000256" key="1">
    <source>
        <dbReference type="ARBA" id="ARBA00009716"/>
    </source>
</evidence>
<name>A0A7W8M522_9FIRM</name>
<reference evidence="4 5" key="1">
    <citation type="submission" date="2020-08" db="EMBL/GenBank/DDBJ databases">
        <title>Genomic Encyclopedia of Type Strains, Phase IV (KMG-IV): sequencing the most valuable type-strain genomes for metagenomic binning, comparative biology and taxonomic classification.</title>
        <authorList>
            <person name="Goeker M."/>
        </authorList>
    </citation>
    <scope>NUCLEOTIDE SEQUENCE [LARGE SCALE GENOMIC DNA]</scope>
    <source>
        <strain evidence="4 5">DSM 106146</strain>
    </source>
</reference>
<dbReference type="InterPro" id="IPR024934">
    <property type="entry name" value="Rubredoxin-like_dom"/>
</dbReference>
<dbReference type="Gene3D" id="3.20.20.70">
    <property type="entry name" value="Aldolase class I"/>
    <property type="match status" value="1"/>
</dbReference>
<evidence type="ECO:0000313" key="5">
    <source>
        <dbReference type="Proteomes" id="UP000543642"/>
    </source>
</evidence>
<dbReference type="RefSeq" id="WP_183773728.1">
    <property type="nucleotide sequence ID" value="NZ_CAWVEG010000071.1"/>
</dbReference>
<proteinExistence type="inferred from homology"/>
<dbReference type="Proteomes" id="UP000543642">
    <property type="component" value="Unassembled WGS sequence"/>
</dbReference>
<dbReference type="SUPFAM" id="SSF57802">
    <property type="entry name" value="Rubredoxin-like"/>
    <property type="match status" value="1"/>
</dbReference>
<comment type="similarity">
    <text evidence="1 2">Belongs to the glutamate synthase family.</text>
</comment>
<dbReference type="AlphaFoldDB" id="A0A7W8M522"/>
<evidence type="ECO:0000313" key="4">
    <source>
        <dbReference type="EMBL" id="MBB5264788.1"/>
    </source>
</evidence>
<dbReference type="EMBL" id="JACHFW010000006">
    <property type="protein sequence ID" value="MBB5264788.1"/>
    <property type="molecule type" value="Genomic_DNA"/>
</dbReference>